<name>A0ABP9E5X4_9GAMM</name>
<comment type="caution">
    <text evidence="3">The sequence shown here is derived from an EMBL/GenBank/DDBJ whole genome shotgun (WGS) entry which is preliminary data.</text>
</comment>
<dbReference type="InterPro" id="IPR006016">
    <property type="entry name" value="UspA"/>
</dbReference>
<dbReference type="SUPFAM" id="SSF52402">
    <property type="entry name" value="Adenine nucleotide alpha hydrolases-like"/>
    <property type="match status" value="1"/>
</dbReference>
<keyword evidence="4" id="KW-1185">Reference proteome</keyword>
<dbReference type="InterPro" id="IPR014729">
    <property type="entry name" value="Rossmann-like_a/b/a_fold"/>
</dbReference>
<dbReference type="Pfam" id="PF00582">
    <property type="entry name" value="Usp"/>
    <property type="match status" value="1"/>
</dbReference>
<organism evidence="3 4">
    <name type="scientific">Luteimonas vadosa</name>
    <dbReference type="NCBI Taxonomy" id="1165507"/>
    <lineage>
        <taxon>Bacteria</taxon>
        <taxon>Pseudomonadati</taxon>
        <taxon>Pseudomonadota</taxon>
        <taxon>Gammaproteobacteria</taxon>
        <taxon>Lysobacterales</taxon>
        <taxon>Lysobacteraceae</taxon>
        <taxon>Luteimonas</taxon>
    </lineage>
</organism>
<evidence type="ECO:0000259" key="2">
    <source>
        <dbReference type="Pfam" id="PF00582"/>
    </source>
</evidence>
<evidence type="ECO:0000313" key="3">
    <source>
        <dbReference type="EMBL" id="GAA4867436.1"/>
    </source>
</evidence>
<evidence type="ECO:0000256" key="1">
    <source>
        <dbReference type="ARBA" id="ARBA00008791"/>
    </source>
</evidence>
<feature type="domain" description="UspA" evidence="2">
    <location>
        <begin position="2"/>
        <end position="140"/>
    </location>
</feature>
<dbReference type="PANTHER" id="PTHR46268:SF15">
    <property type="entry name" value="UNIVERSAL STRESS PROTEIN HP_0031"/>
    <property type="match status" value="1"/>
</dbReference>
<gene>
    <name evidence="3" type="ORF">GCM10023332_19750</name>
</gene>
<proteinExistence type="inferred from homology"/>
<evidence type="ECO:0000313" key="4">
    <source>
        <dbReference type="Proteomes" id="UP001501323"/>
    </source>
</evidence>
<dbReference type="InterPro" id="IPR006015">
    <property type="entry name" value="Universal_stress_UspA"/>
</dbReference>
<protein>
    <submittedName>
        <fullName evidence="3">Universal stress protein</fullName>
    </submittedName>
</protein>
<dbReference type="PRINTS" id="PR01438">
    <property type="entry name" value="UNVRSLSTRESS"/>
</dbReference>
<accession>A0ABP9E5X4</accession>
<reference evidence="4" key="1">
    <citation type="journal article" date="2019" name="Int. J. Syst. Evol. Microbiol.">
        <title>The Global Catalogue of Microorganisms (GCM) 10K type strain sequencing project: providing services to taxonomists for standard genome sequencing and annotation.</title>
        <authorList>
            <consortium name="The Broad Institute Genomics Platform"/>
            <consortium name="The Broad Institute Genome Sequencing Center for Infectious Disease"/>
            <person name="Wu L."/>
            <person name="Ma J."/>
        </authorList>
    </citation>
    <scope>NUCLEOTIDE SEQUENCE [LARGE SCALE GENOMIC DNA]</scope>
    <source>
        <strain evidence="4">JCM 18392</strain>
    </source>
</reference>
<dbReference type="PANTHER" id="PTHR46268">
    <property type="entry name" value="STRESS RESPONSE PROTEIN NHAX"/>
    <property type="match status" value="1"/>
</dbReference>
<dbReference type="Gene3D" id="3.40.50.620">
    <property type="entry name" value="HUPs"/>
    <property type="match status" value="1"/>
</dbReference>
<dbReference type="Proteomes" id="UP001501323">
    <property type="component" value="Unassembled WGS sequence"/>
</dbReference>
<dbReference type="RefSeq" id="WP_345295314.1">
    <property type="nucleotide sequence ID" value="NZ_BAABJY010000002.1"/>
</dbReference>
<comment type="similarity">
    <text evidence="1">Belongs to the universal stress protein A family.</text>
</comment>
<dbReference type="EMBL" id="BAABJY010000002">
    <property type="protein sequence ID" value="GAA4867436.1"/>
    <property type="molecule type" value="Genomic_DNA"/>
</dbReference>
<dbReference type="CDD" id="cd00293">
    <property type="entry name" value="USP-like"/>
    <property type="match status" value="1"/>
</dbReference>
<sequence>MKILIAVDGSDISTRAVKFAIKLAGKLAEPPSITLAAVDPPLFPGAGRKLGAEAVRLYHDENFERMLQPGRRLLERAGLAVTERNVIGEIAPTLLELASKGRHQLIVMGSHGRGAVKELVLGSVSSKVLAQTTVPVTIVR</sequence>